<evidence type="ECO:0000313" key="2">
    <source>
        <dbReference type="EMBL" id="KIK07988.1"/>
    </source>
</evidence>
<dbReference type="EMBL" id="KN838544">
    <property type="protein sequence ID" value="KIK07988.1"/>
    <property type="molecule type" value="Genomic_DNA"/>
</dbReference>
<feature type="compositionally biased region" description="Low complexity" evidence="1">
    <location>
        <begin position="284"/>
        <end position="303"/>
    </location>
</feature>
<evidence type="ECO:0000256" key="1">
    <source>
        <dbReference type="SAM" id="MobiDB-lite"/>
    </source>
</evidence>
<feature type="compositionally biased region" description="Basic and acidic residues" evidence="1">
    <location>
        <begin position="621"/>
        <end position="632"/>
    </location>
</feature>
<dbReference type="AlphaFoldDB" id="A0A0C9YIX7"/>
<accession>A0A0C9YIX7</accession>
<dbReference type="OrthoDB" id="2138242at2759"/>
<reference evidence="2 3" key="1">
    <citation type="submission" date="2014-04" db="EMBL/GenBank/DDBJ databases">
        <authorList>
            <consortium name="DOE Joint Genome Institute"/>
            <person name="Kuo A."/>
            <person name="Kohler A."/>
            <person name="Nagy L.G."/>
            <person name="Floudas D."/>
            <person name="Copeland A."/>
            <person name="Barry K.W."/>
            <person name="Cichocki N."/>
            <person name="Veneault-Fourrey C."/>
            <person name="LaButti K."/>
            <person name="Lindquist E.A."/>
            <person name="Lipzen A."/>
            <person name="Lundell T."/>
            <person name="Morin E."/>
            <person name="Murat C."/>
            <person name="Sun H."/>
            <person name="Tunlid A."/>
            <person name="Henrissat B."/>
            <person name="Grigoriev I.V."/>
            <person name="Hibbett D.S."/>
            <person name="Martin F."/>
            <person name="Nordberg H.P."/>
            <person name="Cantor M.N."/>
            <person name="Hua S.X."/>
        </authorList>
    </citation>
    <scope>NUCLEOTIDE SEQUENCE [LARGE SCALE GENOMIC DNA]</scope>
    <source>
        <strain evidence="2 3">LaAM-08-1</strain>
    </source>
</reference>
<evidence type="ECO:0000313" key="3">
    <source>
        <dbReference type="Proteomes" id="UP000054477"/>
    </source>
</evidence>
<protein>
    <submittedName>
        <fullName evidence="2">Uncharacterized protein</fullName>
    </submittedName>
</protein>
<feature type="region of interest" description="Disordered" evidence="1">
    <location>
        <begin position="556"/>
        <end position="704"/>
    </location>
</feature>
<organism evidence="2 3">
    <name type="scientific">Laccaria amethystina LaAM-08-1</name>
    <dbReference type="NCBI Taxonomy" id="1095629"/>
    <lineage>
        <taxon>Eukaryota</taxon>
        <taxon>Fungi</taxon>
        <taxon>Dikarya</taxon>
        <taxon>Basidiomycota</taxon>
        <taxon>Agaricomycotina</taxon>
        <taxon>Agaricomycetes</taxon>
        <taxon>Agaricomycetidae</taxon>
        <taxon>Agaricales</taxon>
        <taxon>Agaricineae</taxon>
        <taxon>Hydnangiaceae</taxon>
        <taxon>Laccaria</taxon>
    </lineage>
</organism>
<keyword evidence="3" id="KW-1185">Reference proteome</keyword>
<feature type="region of interest" description="Disordered" evidence="1">
    <location>
        <begin position="224"/>
        <end position="312"/>
    </location>
</feature>
<gene>
    <name evidence="2" type="ORF">K443DRAFT_128765</name>
</gene>
<sequence length="704" mass="76218">MSVNHGSMATHAPQVLPSFAQAFSTHSLSNIPGDNSLPPIQSRRPPMDHRGVHRSPSPRSRSRPGSEDNSDSRTAGRKRTHNDITSGTRDEEPSGSDRGSPNLVRVKQEQDQDMLDPTPPPPDKPGGQRLAHDFGGAPPPSSLLPSPLKKRRMTVSGAPHALNTDVRAPADQTNSTPISPVVMGFTIQRDNPSAVEQVRSMITVKQKQKALIEQRRGSVAGVMSPCNIAASNPSQAPVEERISSTSKPPSVPVRTTRRSPNIAAASRRPPNSSAQSHGNPRAPSPNSSSMSQQQLQIPSQASQHSLPPPPISFAKRRAAQIGGKKKPADIVISPRELHTPEQFQPSIQSAPPIPHAGQGQFGRFTMTLPRLPSIMGVNENVRKIPGNVPPTPTRLALQRNVGAPTPPSITVSGTPIRSPPASVPIASTLVPPTPASLHHPGYSGDKSAFLAPFEMFYDALNDSKQLKTWLGEQLQKSNALMQTLTQQQELHDVVEAMVERRMATVHTEISGLRQRVGELEDALRDATSGRRHSVDLTGGALSATKQLLLNGASSALSMPEGYTFPPAPSDSMRHRTEHSRRPSSPGWGQDREGRSQFTTEPEPDSSVPYARRTSVSASRLDPPRMHNQDTSHFRTPNTMQSPPQLYHENPIHPPNKPPRGERPPLSRQASHTSQHGERSDSPKLKRAGSRRNSVVMSPPEGDDS</sequence>
<dbReference type="HOGENOM" id="CLU_015636_0_0_1"/>
<feature type="compositionally biased region" description="Polar residues" evidence="1">
    <location>
        <begin position="633"/>
        <end position="643"/>
    </location>
</feature>
<feature type="region of interest" description="Disordered" evidence="1">
    <location>
        <begin position="26"/>
        <end position="177"/>
    </location>
</feature>
<feature type="compositionally biased region" description="Low complexity" evidence="1">
    <location>
        <begin position="263"/>
        <end position="276"/>
    </location>
</feature>
<dbReference type="Proteomes" id="UP000054477">
    <property type="component" value="Unassembled WGS sequence"/>
</dbReference>
<reference evidence="3" key="2">
    <citation type="submission" date="2015-01" db="EMBL/GenBank/DDBJ databases">
        <title>Evolutionary Origins and Diversification of the Mycorrhizal Mutualists.</title>
        <authorList>
            <consortium name="DOE Joint Genome Institute"/>
            <consortium name="Mycorrhizal Genomics Consortium"/>
            <person name="Kohler A."/>
            <person name="Kuo A."/>
            <person name="Nagy L.G."/>
            <person name="Floudas D."/>
            <person name="Copeland A."/>
            <person name="Barry K.W."/>
            <person name="Cichocki N."/>
            <person name="Veneault-Fourrey C."/>
            <person name="LaButti K."/>
            <person name="Lindquist E.A."/>
            <person name="Lipzen A."/>
            <person name="Lundell T."/>
            <person name="Morin E."/>
            <person name="Murat C."/>
            <person name="Riley R."/>
            <person name="Ohm R."/>
            <person name="Sun H."/>
            <person name="Tunlid A."/>
            <person name="Henrissat B."/>
            <person name="Grigoriev I.V."/>
            <person name="Hibbett D.S."/>
            <person name="Martin F."/>
        </authorList>
    </citation>
    <scope>NUCLEOTIDE SEQUENCE [LARGE SCALE GENOMIC DNA]</scope>
    <source>
        <strain evidence="3">LaAM-08-1</strain>
    </source>
</reference>
<proteinExistence type="predicted"/>
<feature type="compositionally biased region" description="Basic and acidic residues" evidence="1">
    <location>
        <begin position="674"/>
        <end position="683"/>
    </location>
</feature>
<name>A0A0C9YIX7_9AGAR</name>